<dbReference type="InParanoid" id="G0VJ69"/>
<dbReference type="AlphaFoldDB" id="G0VJ69"/>
<accession>G0VJ69</accession>
<dbReference type="RefSeq" id="XP_003677895.1">
    <property type="nucleotide sequence ID" value="XM_003677847.1"/>
</dbReference>
<evidence type="ECO:0000313" key="13">
    <source>
        <dbReference type="EMBL" id="CCC71548.1"/>
    </source>
</evidence>
<feature type="region of interest" description="Disordered" evidence="11">
    <location>
        <begin position="452"/>
        <end position="479"/>
    </location>
</feature>
<keyword evidence="6 12" id="KW-1133">Transmembrane helix</keyword>
<evidence type="ECO:0000256" key="7">
    <source>
        <dbReference type="ARBA" id="ARBA00023128"/>
    </source>
</evidence>
<dbReference type="HOGENOM" id="CLU_016236_3_1_1"/>
<evidence type="ECO:0000256" key="12">
    <source>
        <dbReference type="SAM" id="Phobius"/>
    </source>
</evidence>
<dbReference type="Pfam" id="PF08118">
    <property type="entry name" value="MDM31_MDM32"/>
    <property type="match status" value="2"/>
</dbReference>
<feature type="compositionally biased region" description="Polar residues" evidence="11">
    <location>
        <begin position="455"/>
        <end position="470"/>
    </location>
</feature>
<dbReference type="Proteomes" id="UP000001640">
    <property type="component" value="Chromosome 8"/>
</dbReference>
<evidence type="ECO:0000256" key="4">
    <source>
        <dbReference type="ARBA" id="ARBA00022792"/>
    </source>
</evidence>
<gene>
    <name evidence="13" type="primary">NCAS0H02380</name>
    <name evidence="13" type="ordered locus">NCAS_0H02380</name>
</gene>
<reference key="2">
    <citation type="submission" date="2011-08" db="EMBL/GenBank/DDBJ databases">
        <title>Genome sequence of Naumovozyma castellii.</title>
        <authorList>
            <person name="Gordon J.L."/>
            <person name="Armisen D."/>
            <person name="Proux-Wera E."/>
            <person name="OhEigeartaigh S.S."/>
            <person name="Byrne K.P."/>
            <person name="Wolfe K.H."/>
        </authorList>
    </citation>
    <scope>NUCLEOTIDE SEQUENCE</scope>
    <source>
        <strain>Type strain:CBS 4309</strain>
    </source>
</reference>
<evidence type="ECO:0000256" key="8">
    <source>
        <dbReference type="ARBA" id="ARBA00023136"/>
    </source>
</evidence>
<comment type="subcellular location">
    <subcellularLocation>
        <location evidence="1">Mitochondrion inner membrane</location>
        <topology evidence="1">Multi-pass membrane protein</topology>
    </subcellularLocation>
</comment>
<keyword evidence="14" id="KW-1185">Reference proteome</keyword>
<comment type="function">
    <text evidence="9">Involved in the organization of the mitochondrial membranes and the global structure of the mitochondria. Also required for mitochondrial distribution and mobility as well as for the maintenance of mitochondrial DNA nucleoids structures.</text>
</comment>
<comment type="similarity">
    <text evidence="2">Belongs to the MDM31/MDM32 family.</text>
</comment>
<evidence type="ECO:0000256" key="10">
    <source>
        <dbReference type="ARBA" id="ARBA00040573"/>
    </source>
</evidence>
<dbReference type="GeneID" id="96905225"/>
<dbReference type="InterPro" id="IPR012571">
    <property type="entry name" value="Mdm31/Mdm32"/>
</dbReference>
<keyword evidence="8 12" id="KW-0472">Membrane</keyword>
<dbReference type="OrthoDB" id="17678at2759"/>
<evidence type="ECO:0000256" key="1">
    <source>
        <dbReference type="ARBA" id="ARBA00004448"/>
    </source>
</evidence>
<keyword evidence="5" id="KW-0809">Transit peptide</keyword>
<organism evidence="13 14">
    <name type="scientific">Naumovozyma castellii</name>
    <name type="common">Yeast</name>
    <name type="synonym">Saccharomyces castellii</name>
    <dbReference type="NCBI Taxonomy" id="27288"/>
    <lineage>
        <taxon>Eukaryota</taxon>
        <taxon>Fungi</taxon>
        <taxon>Dikarya</taxon>
        <taxon>Ascomycota</taxon>
        <taxon>Saccharomycotina</taxon>
        <taxon>Saccharomycetes</taxon>
        <taxon>Saccharomycetales</taxon>
        <taxon>Saccharomycetaceae</taxon>
        <taxon>Naumovozyma</taxon>
    </lineage>
</organism>
<proteinExistence type="inferred from homology"/>
<dbReference type="eggNOG" id="ENOG502QQU5">
    <property type="taxonomic scope" value="Eukaryota"/>
</dbReference>
<dbReference type="PANTHER" id="PTHR31068">
    <property type="entry name" value="MITOCHONDRIAL DISTRIBUTION AND MORPHOLOGY PROTEIN 31"/>
    <property type="match status" value="1"/>
</dbReference>
<protein>
    <recommendedName>
        <fullName evidence="10">Mitochondrial distribution and morphology protein 32</fullName>
    </recommendedName>
</protein>
<dbReference type="GO" id="GO:0000001">
    <property type="term" value="P:mitochondrion inheritance"/>
    <property type="evidence" value="ECO:0007669"/>
    <property type="project" value="EnsemblFungi"/>
</dbReference>
<keyword evidence="7" id="KW-0496">Mitochondrion</keyword>
<name>G0VJ69_NAUCA</name>
<keyword evidence="4" id="KW-0999">Mitochondrion inner membrane</keyword>
<evidence type="ECO:0000256" key="2">
    <source>
        <dbReference type="ARBA" id="ARBA00005687"/>
    </source>
</evidence>
<feature type="transmembrane region" description="Helical" evidence="12">
    <location>
        <begin position="98"/>
        <end position="116"/>
    </location>
</feature>
<sequence length="569" mass="65194">MFCSLTNITAPQTVLIGRLTGKPALVRAFLSRKHISTSLNNWANVKKHVTAREPSPFISNTTLIRPPKSSNQSQLKNRSTLIFNAKSPVFSWKMFSKVCWFLIGTAAFVSVLPYAMDTSFTKRLIDDILRKVLQQSIKDNDLINISFKKGSISEWRSYCIQYNDLHVETNHSNDFMKFEFLIHQVEISLSLKKWMLGKGIINDISLFGLNGDVMLLNENTGFSIDDIYELRNVKINDSTLKIIDLKTGKTNKLAIFNLEMPKLNTSTMLIDLLNANVATGSINNSLFSLHKRQHKSANLNDLRNDLSTSFQRITRLRLNSIDVNELGLTKNRAFNWIQDGSVEIFLDIMLPPEDPHSHNNELHRSQMSNDNKYIVFDLKFKFKDLKGRLPTTPPQLSTNENILSLDELKPVISFVNIQRLLFNTIKDQKENNLLEVSTSPMWSSPNVSVRKKKSVTPSLRGNKTPLISTSSDEKQQHHQNTNNIQTFNIPHNLSNEIIVSCKIVKNLQDFEEKISFKDTGIYDQLSMELYVDLVKMVEEWEYSHKNEWMKQWGTNFASQLILFGFGAIV</sequence>
<dbReference type="GO" id="GO:0005743">
    <property type="term" value="C:mitochondrial inner membrane"/>
    <property type="evidence" value="ECO:0007669"/>
    <property type="project" value="UniProtKB-SubCell"/>
</dbReference>
<dbReference type="KEGG" id="ncs:NCAS_0H02380"/>
<evidence type="ECO:0000256" key="9">
    <source>
        <dbReference type="ARBA" id="ARBA00025191"/>
    </source>
</evidence>
<dbReference type="GO" id="GO:0007005">
    <property type="term" value="P:mitochondrion organization"/>
    <property type="evidence" value="ECO:0007669"/>
    <property type="project" value="EnsemblFungi"/>
</dbReference>
<dbReference type="PANTHER" id="PTHR31068:SF1">
    <property type="entry name" value="MITOCHONDRIAL DISTRIBUTION AND MORPHOLOGY PROTEIN 32"/>
    <property type="match status" value="1"/>
</dbReference>
<dbReference type="OMA" id="FAKEMVG"/>
<evidence type="ECO:0000256" key="5">
    <source>
        <dbReference type="ARBA" id="ARBA00022946"/>
    </source>
</evidence>
<evidence type="ECO:0000256" key="6">
    <source>
        <dbReference type="ARBA" id="ARBA00022989"/>
    </source>
</evidence>
<dbReference type="GO" id="GO:0006873">
    <property type="term" value="P:intracellular monoatomic ion homeostasis"/>
    <property type="evidence" value="ECO:0007669"/>
    <property type="project" value="EnsemblFungi"/>
</dbReference>
<keyword evidence="3 12" id="KW-0812">Transmembrane</keyword>
<evidence type="ECO:0000256" key="11">
    <source>
        <dbReference type="SAM" id="MobiDB-lite"/>
    </source>
</evidence>
<dbReference type="FunCoup" id="G0VJ69">
    <property type="interactions" value="56"/>
</dbReference>
<evidence type="ECO:0000256" key="3">
    <source>
        <dbReference type="ARBA" id="ARBA00022692"/>
    </source>
</evidence>
<reference evidence="13 14" key="1">
    <citation type="journal article" date="2011" name="Proc. Natl. Acad. Sci. U.S.A.">
        <title>Evolutionary erosion of yeast sex chromosomes by mating-type switching accidents.</title>
        <authorList>
            <person name="Gordon J.L."/>
            <person name="Armisen D."/>
            <person name="Proux-Wera E."/>
            <person name="Oheigeartaigh S.S."/>
            <person name="Byrne K.P."/>
            <person name="Wolfe K.H."/>
        </authorList>
    </citation>
    <scope>NUCLEOTIDE SEQUENCE [LARGE SCALE GENOMIC DNA]</scope>
    <source>
        <strain evidence="14">ATCC 76901 / BCRC 22586 / CBS 4309 / NBRC 1992 / NRRL Y-12630</strain>
    </source>
</reference>
<evidence type="ECO:0000313" key="14">
    <source>
        <dbReference type="Proteomes" id="UP000001640"/>
    </source>
</evidence>
<dbReference type="EMBL" id="HE576759">
    <property type="protein sequence ID" value="CCC71548.1"/>
    <property type="molecule type" value="Genomic_DNA"/>
</dbReference>